<dbReference type="OrthoDB" id="9774448at2"/>
<keyword evidence="4" id="KW-1003">Cell membrane</keyword>
<comment type="subcellular location">
    <subcellularLocation>
        <location evidence="1">Cell inner membrane</location>
        <topology evidence="1">Multi-pass membrane protein</topology>
    </subcellularLocation>
</comment>
<dbReference type="InterPro" id="IPR005667">
    <property type="entry name" value="Sulph_transpt2"/>
</dbReference>
<comment type="subunit">
    <text evidence="2">The complex is composed of two ATP-binding proteins (CysA), two transmembrane proteins (CysT and CysW) and a solute-binding protein (CysP).</text>
</comment>
<keyword evidence="5" id="KW-0997">Cell inner membrane</keyword>
<comment type="function">
    <text evidence="10">Part of the ABC transporter complex CysAWTP (TC 3.A.1.6.1) involved in sulfate/thiosulfate import. Probably responsible for the translocation of the substrate across the membrane.</text>
</comment>
<proteinExistence type="predicted"/>
<evidence type="ECO:0000256" key="12">
    <source>
        <dbReference type="SAM" id="Phobius"/>
    </source>
</evidence>
<organism evidence="14 15">
    <name type="scientific">Alcaligenes xylosoxydans xylosoxydans</name>
    <name type="common">Achromobacter xylosoxidans</name>
    <dbReference type="NCBI Taxonomy" id="85698"/>
    <lineage>
        <taxon>Bacteria</taxon>
        <taxon>Pseudomonadati</taxon>
        <taxon>Pseudomonadota</taxon>
        <taxon>Betaproteobacteria</taxon>
        <taxon>Burkholderiales</taxon>
        <taxon>Alcaligenaceae</taxon>
        <taxon>Achromobacter</taxon>
    </lineage>
</organism>
<dbReference type="EMBL" id="QVXO01000033">
    <property type="protein sequence ID" value="RPJ89915.1"/>
    <property type="molecule type" value="Genomic_DNA"/>
</dbReference>
<sequence>MSAADRPAHLTEPRWVRGVLLFIALGFLALFLLVPLAAVFAEAFKKGWQLYLDAIVEPDALSAIRLTLLVAAIALPVNLVFGVAAAWAITKFQFRGKQFLITLIDLPFSVSPVVAGLVFVLLFGTQGWFGGWLQAHDIKIVYAVPGIVLASLFVTFPFVARELIPLMQAQGSEEEQAALTLGANGWQIFWRVTLPNIKWGLLYGAILCNARAMGEFGAVSVVSGQIRGLTNTMTLHVEILYNEYQYSAAFAVASLLALLALVTLVAKNIVEWRNARFQQAADLPVEYPGQPAAIKPALA</sequence>
<feature type="transmembrane region" description="Helical" evidence="12">
    <location>
        <begin position="140"/>
        <end position="160"/>
    </location>
</feature>
<evidence type="ECO:0000256" key="6">
    <source>
        <dbReference type="ARBA" id="ARBA00022692"/>
    </source>
</evidence>
<dbReference type="CDD" id="cd06261">
    <property type="entry name" value="TM_PBP2"/>
    <property type="match status" value="1"/>
</dbReference>
<evidence type="ECO:0000256" key="9">
    <source>
        <dbReference type="ARBA" id="ARBA00023136"/>
    </source>
</evidence>
<name>A0A424W9K0_ALCXX</name>
<evidence type="ECO:0000256" key="7">
    <source>
        <dbReference type="ARBA" id="ARBA00022989"/>
    </source>
</evidence>
<dbReference type="InterPro" id="IPR011866">
    <property type="entry name" value="CysW_permease"/>
</dbReference>
<evidence type="ECO:0000313" key="14">
    <source>
        <dbReference type="EMBL" id="RPJ89915.1"/>
    </source>
</evidence>
<dbReference type="InterPro" id="IPR000515">
    <property type="entry name" value="MetI-like"/>
</dbReference>
<dbReference type="GO" id="GO:0005886">
    <property type="term" value="C:plasma membrane"/>
    <property type="evidence" value="ECO:0007669"/>
    <property type="project" value="UniProtKB-SubCell"/>
</dbReference>
<keyword evidence="3" id="KW-0813">Transport</keyword>
<evidence type="ECO:0000256" key="11">
    <source>
        <dbReference type="ARBA" id="ARBA00067681"/>
    </source>
</evidence>
<evidence type="ECO:0000259" key="13">
    <source>
        <dbReference type="PROSITE" id="PS50928"/>
    </source>
</evidence>
<dbReference type="PROSITE" id="PS50928">
    <property type="entry name" value="ABC_TM1"/>
    <property type="match status" value="1"/>
</dbReference>
<evidence type="ECO:0000256" key="5">
    <source>
        <dbReference type="ARBA" id="ARBA00022519"/>
    </source>
</evidence>
<dbReference type="RefSeq" id="WP_059379318.1">
    <property type="nucleotide sequence ID" value="NZ_CP061008.1"/>
</dbReference>
<accession>A0A424W9K0</accession>
<feature type="transmembrane region" description="Helical" evidence="12">
    <location>
        <begin position="99"/>
        <end position="120"/>
    </location>
</feature>
<dbReference type="SUPFAM" id="SSF161098">
    <property type="entry name" value="MetI-like"/>
    <property type="match status" value="1"/>
</dbReference>
<feature type="transmembrane region" description="Helical" evidence="12">
    <location>
        <begin position="201"/>
        <end position="226"/>
    </location>
</feature>
<keyword evidence="8" id="KW-0764">Sulfate transport</keyword>
<dbReference type="NCBIfam" id="TIGR02140">
    <property type="entry name" value="permease_CysW"/>
    <property type="match status" value="1"/>
</dbReference>
<dbReference type="Pfam" id="PF00528">
    <property type="entry name" value="BPD_transp_1"/>
    <property type="match status" value="1"/>
</dbReference>
<feature type="transmembrane region" description="Helical" evidence="12">
    <location>
        <begin position="246"/>
        <end position="266"/>
    </location>
</feature>
<dbReference type="Proteomes" id="UP000285324">
    <property type="component" value="Unassembled WGS sequence"/>
</dbReference>
<dbReference type="Gene3D" id="1.10.3720.10">
    <property type="entry name" value="MetI-like"/>
    <property type="match status" value="1"/>
</dbReference>
<dbReference type="GO" id="GO:0015419">
    <property type="term" value="F:ABC-type sulfate transporter activity"/>
    <property type="evidence" value="ECO:0007669"/>
    <property type="project" value="InterPro"/>
</dbReference>
<evidence type="ECO:0000313" key="15">
    <source>
        <dbReference type="Proteomes" id="UP000285324"/>
    </source>
</evidence>
<reference evidence="14 15" key="1">
    <citation type="submission" date="2018-08" db="EMBL/GenBank/DDBJ databases">
        <title>Achromobacter xylosoxidans Genome sequencing and assembly.</title>
        <authorList>
            <person name="Wang R."/>
            <person name="Rensing C."/>
            <person name="Li Y."/>
        </authorList>
    </citation>
    <scope>NUCLEOTIDE SEQUENCE [LARGE SCALE GENOMIC DNA]</scope>
    <source>
        <strain evidence="14 15">GD003A</strain>
    </source>
</reference>
<dbReference type="NCBIfam" id="TIGR00969">
    <property type="entry name" value="3a0106s02"/>
    <property type="match status" value="1"/>
</dbReference>
<evidence type="ECO:0000256" key="4">
    <source>
        <dbReference type="ARBA" id="ARBA00022475"/>
    </source>
</evidence>
<dbReference type="FunFam" id="1.10.3720.10:FF:000015">
    <property type="entry name" value="Sulfate ABC transporter, permease CysW"/>
    <property type="match status" value="1"/>
</dbReference>
<dbReference type="PANTHER" id="PTHR30406:SF1">
    <property type="entry name" value="SULFATE TRANSPORT SYSTEM PERMEASE PROTEIN CYSW"/>
    <property type="match status" value="1"/>
</dbReference>
<evidence type="ECO:0000256" key="3">
    <source>
        <dbReference type="ARBA" id="ARBA00022448"/>
    </source>
</evidence>
<dbReference type="InterPro" id="IPR035906">
    <property type="entry name" value="MetI-like_sf"/>
</dbReference>
<protein>
    <recommendedName>
        <fullName evidence="11">Sulfate transport system permease protein CysW</fullName>
    </recommendedName>
</protein>
<keyword evidence="9 12" id="KW-0472">Membrane</keyword>
<evidence type="ECO:0000256" key="2">
    <source>
        <dbReference type="ARBA" id="ARBA00011779"/>
    </source>
</evidence>
<feature type="transmembrane region" description="Helical" evidence="12">
    <location>
        <begin position="20"/>
        <end position="44"/>
    </location>
</feature>
<keyword evidence="6 12" id="KW-0812">Transmembrane</keyword>
<gene>
    <name evidence="14" type="primary">cysW</name>
    <name evidence="14" type="ORF">DY367_20040</name>
</gene>
<dbReference type="PANTHER" id="PTHR30406">
    <property type="entry name" value="SULFATE TRANSPORT SYSTEM PERMEASE PROTEIN"/>
    <property type="match status" value="1"/>
</dbReference>
<feature type="domain" description="ABC transmembrane type-1" evidence="13">
    <location>
        <begin position="64"/>
        <end position="271"/>
    </location>
</feature>
<evidence type="ECO:0000256" key="8">
    <source>
        <dbReference type="ARBA" id="ARBA00023032"/>
    </source>
</evidence>
<evidence type="ECO:0000256" key="10">
    <source>
        <dbReference type="ARBA" id="ARBA00025323"/>
    </source>
</evidence>
<keyword evidence="7 12" id="KW-1133">Transmembrane helix</keyword>
<feature type="transmembrane region" description="Helical" evidence="12">
    <location>
        <begin position="64"/>
        <end position="87"/>
    </location>
</feature>
<dbReference type="AlphaFoldDB" id="A0A424W9K0"/>
<evidence type="ECO:0000256" key="1">
    <source>
        <dbReference type="ARBA" id="ARBA00004429"/>
    </source>
</evidence>
<comment type="caution">
    <text evidence="14">The sequence shown here is derived from an EMBL/GenBank/DDBJ whole genome shotgun (WGS) entry which is preliminary data.</text>
</comment>